<evidence type="ECO:0000256" key="1">
    <source>
        <dbReference type="SAM" id="MobiDB-lite"/>
    </source>
</evidence>
<dbReference type="AlphaFoldDB" id="A0A2K1Y3B4"/>
<dbReference type="Proteomes" id="UP000006729">
    <property type="component" value="Chromosome 13"/>
</dbReference>
<name>A0A2K1Y3B4_POPTR</name>
<reference evidence="2 3" key="1">
    <citation type="journal article" date="2006" name="Science">
        <title>The genome of black cottonwood, Populus trichocarpa (Torr. &amp; Gray).</title>
        <authorList>
            <person name="Tuskan G.A."/>
            <person name="Difazio S."/>
            <person name="Jansson S."/>
            <person name="Bohlmann J."/>
            <person name="Grigoriev I."/>
            <person name="Hellsten U."/>
            <person name="Putnam N."/>
            <person name="Ralph S."/>
            <person name="Rombauts S."/>
            <person name="Salamov A."/>
            <person name="Schein J."/>
            <person name="Sterck L."/>
            <person name="Aerts A."/>
            <person name="Bhalerao R.R."/>
            <person name="Bhalerao R.P."/>
            <person name="Blaudez D."/>
            <person name="Boerjan W."/>
            <person name="Brun A."/>
            <person name="Brunner A."/>
            <person name="Busov V."/>
            <person name="Campbell M."/>
            <person name="Carlson J."/>
            <person name="Chalot M."/>
            <person name="Chapman J."/>
            <person name="Chen G.L."/>
            <person name="Cooper D."/>
            <person name="Coutinho P.M."/>
            <person name="Couturier J."/>
            <person name="Covert S."/>
            <person name="Cronk Q."/>
            <person name="Cunningham R."/>
            <person name="Davis J."/>
            <person name="Degroeve S."/>
            <person name="Dejardin A."/>
            <person name="Depamphilis C."/>
            <person name="Detter J."/>
            <person name="Dirks B."/>
            <person name="Dubchak I."/>
            <person name="Duplessis S."/>
            <person name="Ehlting J."/>
            <person name="Ellis B."/>
            <person name="Gendler K."/>
            <person name="Goodstein D."/>
            <person name="Gribskov M."/>
            <person name="Grimwood J."/>
            <person name="Groover A."/>
            <person name="Gunter L."/>
            <person name="Hamberger B."/>
            <person name="Heinze B."/>
            <person name="Helariutta Y."/>
            <person name="Henrissat B."/>
            <person name="Holligan D."/>
            <person name="Holt R."/>
            <person name="Huang W."/>
            <person name="Islam-Faridi N."/>
            <person name="Jones S."/>
            <person name="Jones-Rhoades M."/>
            <person name="Jorgensen R."/>
            <person name="Joshi C."/>
            <person name="Kangasjarvi J."/>
            <person name="Karlsson J."/>
            <person name="Kelleher C."/>
            <person name="Kirkpatrick R."/>
            <person name="Kirst M."/>
            <person name="Kohler A."/>
            <person name="Kalluri U."/>
            <person name="Larimer F."/>
            <person name="Leebens-Mack J."/>
            <person name="Leple J.C."/>
            <person name="Locascio P."/>
            <person name="Lou Y."/>
            <person name="Lucas S."/>
            <person name="Martin F."/>
            <person name="Montanini B."/>
            <person name="Napoli C."/>
            <person name="Nelson D.R."/>
            <person name="Nelson C."/>
            <person name="Nieminen K."/>
            <person name="Nilsson O."/>
            <person name="Pereda V."/>
            <person name="Peter G."/>
            <person name="Philippe R."/>
            <person name="Pilate G."/>
            <person name="Poliakov A."/>
            <person name="Razumovskaya J."/>
            <person name="Richardson P."/>
            <person name="Rinaldi C."/>
            <person name="Ritland K."/>
            <person name="Rouze P."/>
            <person name="Ryaboy D."/>
            <person name="Schmutz J."/>
            <person name="Schrader J."/>
            <person name="Segerman B."/>
            <person name="Shin H."/>
            <person name="Siddiqui A."/>
            <person name="Sterky F."/>
            <person name="Terry A."/>
            <person name="Tsai C.J."/>
            <person name="Uberbacher E."/>
            <person name="Unneberg P."/>
            <person name="Vahala J."/>
            <person name="Wall K."/>
            <person name="Wessler S."/>
            <person name="Yang G."/>
            <person name="Yin T."/>
            <person name="Douglas C."/>
            <person name="Marra M."/>
            <person name="Sandberg G."/>
            <person name="Van de Peer Y."/>
            <person name="Rokhsar D."/>
        </authorList>
    </citation>
    <scope>NUCLEOTIDE SEQUENCE [LARGE SCALE GENOMIC DNA]</scope>
    <source>
        <strain evidence="3">cv. Nisqually</strain>
    </source>
</reference>
<dbReference type="InParanoid" id="A0A2K1Y3B4"/>
<protein>
    <submittedName>
        <fullName evidence="2">Uncharacterized protein</fullName>
    </submittedName>
</protein>
<feature type="compositionally biased region" description="Polar residues" evidence="1">
    <location>
        <begin position="1"/>
        <end position="11"/>
    </location>
</feature>
<accession>A0A2K1Y3B4</accession>
<proteinExistence type="predicted"/>
<dbReference type="EMBL" id="CM009302">
    <property type="protein sequence ID" value="PNT07525.1"/>
    <property type="molecule type" value="Genomic_DNA"/>
</dbReference>
<evidence type="ECO:0000313" key="3">
    <source>
        <dbReference type="Proteomes" id="UP000006729"/>
    </source>
</evidence>
<feature type="region of interest" description="Disordered" evidence="1">
    <location>
        <begin position="1"/>
        <end position="28"/>
    </location>
</feature>
<sequence length="71" mass="8087">MSSGKKVQALSSGRIRKACPQRNEKNNPVIKKSLQLTPQSRIIRSNPTIKKYQVFQPCHQENPVNFSHQEG</sequence>
<keyword evidence="3" id="KW-1185">Reference proteome</keyword>
<evidence type="ECO:0000313" key="2">
    <source>
        <dbReference type="EMBL" id="PNT07525.1"/>
    </source>
</evidence>
<gene>
    <name evidence="2" type="ORF">POPTR_013G091500</name>
</gene>
<organism evidence="2 3">
    <name type="scientific">Populus trichocarpa</name>
    <name type="common">Western balsam poplar</name>
    <name type="synonym">Populus balsamifera subsp. trichocarpa</name>
    <dbReference type="NCBI Taxonomy" id="3694"/>
    <lineage>
        <taxon>Eukaryota</taxon>
        <taxon>Viridiplantae</taxon>
        <taxon>Streptophyta</taxon>
        <taxon>Embryophyta</taxon>
        <taxon>Tracheophyta</taxon>
        <taxon>Spermatophyta</taxon>
        <taxon>Magnoliopsida</taxon>
        <taxon>eudicotyledons</taxon>
        <taxon>Gunneridae</taxon>
        <taxon>Pentapetalae</taxon>
        <taxon>rosids</taxon>
        <taxon>fabids</taxon>
        <taxon>Malpighiales</taxon>
        <taxon>Salicaceae</taxon>
        <taxon>Saliceae</taxon>
        <taxon>Populus</taxon>
    </lineage>
</organism>